<proteinExistence type="predicted"/>
<reference evidence="2" key="1">
    <citation type="journal article" date="2019" name="Int. J. Syst. Evol. Microbiol.">
        <title>The Global Catalogue of Microorganisms (GCM) 10K type strain sequencing project: providing services to taxonomists for standard genome sequencing and annotation.</title>
        <authorList>
            <consortium name="The Broad Institute Genomics Platform"/>
            <consortium name="The Broad Institute Genome Sequencing Center for Infectious Disease"/>
            <person name="Wu L."/>
            <person name="Ma J."/>
        </authorList>
    </citation>
    <scope>NUCLEOTIDE SEQUENCE [LARGE SCALE GENOMIC DNA]</scope>
    <source>
        <strain evidence="2">CGMCC 1.15103</strain>
    </source>
</reference>
<evidence type="ECO:0000313" key="1">
    <source>
        <dbReference type="EMBL" id="GGC72932.1"/>
    </source>
</evidence>
<keyword evidence="2" id="KW-1185">Reference proteome</keyword>
<comment type="caution">
    <text evidence="1">The sequence shown here is derived from an EMBL/GenBank/DDBJ whole genome shotgun (WGS) entry which is preliminary data.</text>
</comment>
<dbReference type="EMBL" id="BMHL01000024">
    <property type="protein sequence ID" value="GGC72932.1"/>
    <property type="molecule type" value="Genomic_DNA"/>
</dbReference>
<organism evidence="1 2">
    <name type="scientific">Paraburkholderia caffeinilytica</name>
    <dbReference type="NCBI Taxonomy" id="1761016"/>
    <lineage>
        <taxon>Bacteria</taxon>
        <taxon>Pseudomonadati</taxon>
        <taxon>Pseudomonadota</taxon>
        <taxon>Betaproteobacteria</taxon>
        <taxon>Burkholderiales</taxon>
        <taxon>Burkholderiaceae</taxon>
        <taxon>Paraburkholderia</taxon>
    </lineage>
</organism>
<evidence type="ECO:0000313" key="2">
    <source>
        <dbReference type="Proteomes" id="UP000602004"/>
    </source>
</evidence>
<dbReference type="Proteomes" id="UP000602004">
    <property type="component" value="Unassembled WGS sequence"/>
</dbReference>
<sequence>MDSRAIIARNCTWSSEYDETSFTAILHERQIWERDQYWLLEWALYALMDKTENCDELCGPVFRIFSCIMVAVCSHFDENDLFEIENLTRDEIYEFRERIQIVFEGFFSKHIPERVEFAEPNPLLNGGRSS</sequence>
<gene>
    <name evidence="1" type="ORF">GCM10011400_71320</name>
</gene>
<protein>
    <submittedName>
        <fullName evidence="1">Uncharacterized protein</fullName>
    </submittedName>
</protein>
<name>A0ABQ1NDW5_9BURK</name>
<accession>A0ABQ1NDW5</accession>